<protein>
    <submittedName>
        <fullName evidence="1">Uncharacterized protein</fullName>
    </submittedName>
</protein>
<accession>A0AAV4H7N9</accession>
<gene>
    <name evidence="1" type="ORF">ElyMa_002634100</name>
</gene>
<keyword evidence="2" id="KW-1185">Reference proteome</keyword>
<dbReference type="Proteomes" id="UP000762676">
    <property type="component" value="Unassembled WGS sequence"/>
</dbReference>
<dbReference type="EMBL" id="BMAT01005447">
    <property type="protein sequence ID" value="GFR93108.1"/>
    <property type="molecule type" value="Genomic_DNA"/>
</dbReference>
<evidence type="ECO:0000313" key="2">
    <source>
        <dbReference type="Proteomes" id="UP000762676"/>
    </source>
</evidence>
<reference evidence="1 2" key="1">
    <citation type="journal article" date="2021" name="Elife">
        <title>Chloroplast acquisition without the gene transfer in kleptoplastic sea slugs, Plakobranchus ocellatus.</title>
        <authorList>
            <person name="Maeda T."/>
            <person name="Takahashi S."/>
            <person name="Yoshida T."/>
            <person name="Shimamura S."/>
            <person name="Takaki Y."/>
            <person name="Nagai Y."/>
            <person name="Toyoda A."/>
            <person name="Suzuki Y."/>
            <person name="Arimoto A."/>
            <person name="Ishii H."/>
            <person name="Satoh N."/>
            <person name="Nishiyama T."/>
            <person name="Hasebe M."/>
            <person name="Maruyama T."/>
            <person name="Minagawa J."/>
            <person name="Obokata J."/>
            <person name="Shigenobu S."/>
        </authorList>
    </citation>
    <scope>NUCLEOTIDE SEQUENCE [LARGE SCALE GENOMIC DNA]</scope>
</reference>
<comment type="caution">
    <text evidence="1">The sequence shown here is derived from an EMBL/GenBank/DDBJ whole genome shotgun (WGS) entry which is preliminary data.</text>
</comment>
<organism evidence="1 2">
    <name type="scientific">Elysia marginata</name>
    <dbReference type="NCBI Taxonomy" id="1093978"/>
    <lineage>
        <taxon>Eukaryota</taxon>
        <taxon>Metazoa</taxon>
        <taxon>Spiralia</taxon>
        <taxon>Lophotrochozoa</taxon>
        <taxon>Mollusca</taxon>
        <taxon>Gastropoda</taxon>
        <taxon>Heterobranchia</taxon>
        <taxon>Euthyneura</taxon>
        <taxon>Panpulmonata</taxon>
        <taxon>Sacoglossa</taxon>
        <taxon>Placobranchoidea</taxon>
        <taxon>Plakobranchidae</taxon>
        <taxon>Elysia</taxon>
    </lineage>
</organism>
<dbReference type="AlphaFoldDB" id="A0AAV4H7N9"/>
<evidence type="ECO:0000313" key="1">
    <source>
        <dbReference type="EMBL" id="GFR93108.1"/>
    </source>
</evidence>
<name>A0AAV4H7N9_9GAST</name>
<proteinExistence type="predicted"/>
<sequence length="108" mass="12249">MTKRRALKGSGTTITEELTKINFNRLRQLKDLDAVERAWTKQGEAYAVGRNGKILKYNTMQSLSEFNRIMKAGMEHRSLNAFSKDLLIEGYFYKPNSTSKVLSGLGSQ</sequence>